<keyword evidence="4" id="KW-1185">Reference proteome</keyword>
<protein>
    <submittedName>
        <fullName evidence="3">Putative tricarboxylic transport membrane protein</fullName>
    </submittedName>
</protein>
<evidence type="ECO:0000313" key="3">
    <source>
        <dbReference type="EMBL" id="SEA40301.1"/>
    </source>
</evidence>
<dbReference type="OrthoDB" id="1956824at2"/>
<dbReference type="RefSeq" id="WP_092347635.1">
    <property type="nucleotide sequence ID" value="NZ_FNQN01000005.1"/>
</dbReference>
<reference evidence="3 4" key="1">
    <citation type="submission" date="2016-10" db="EMBL/GenBank/DDBJ databases">
        <authorList>
            <person name="de Groot N.N."/>
        </authorList>
    </citation>
    <scope>NUCLEOTIDE SEQUENCE [LARGE SCALE GENOMIC DNA]</scope>
    <source>
        <strain evidence="3 4">DSM 7343</strain>
    </source>
</reference>
<evidence type="ECO:0000256" key="1">
    <source>
        <dbReference type="SAM" id="Phobius"/>
    </source>
</evidence>
<dbReference type="AlphaFoldDB" id="A0A1H4AWP6"/>
<evidence type="ECO:0000313" key="4">
    <source>
        <dbReference type="Proteomes" id="UP000199409"/>
    </source>
</evidence>
<feature type="transmembrane region" description="Helical" evidence="1">
    <location>
        <begin position="127"/>
        <end position="148"/>
    </location>
</feature>
<evidence type="ECO:0000259" key="2">
    <source>
        <dbReference type="Pfam" id="PF07331"/>
    </source>
</evidence>
<dbReference type="EMBL" id="FNQN01000005">
    <property type="protein sequence ID" value="SEA40301.1"/>
    <property type="molecule type" value="Genomic_DNA"/>
</dbReference>
<feature type="transmembrane region" description="Helical" evidence="1">
    <location>
        <begin position="82"/>
        <end position="115"/>
    </location>
</feature>
<feature type="transmembrane region" description="Helical" evidence="1">
    <location>
        <begin position="6"/>
        <end position="31"/>
    </location>
</feature>
<sequence>MAREKVGALVMLLFSMAYGLMALKIPLSFIAQNEFFTSRTMPYALAVLGLILSLLMLILPTVDPEGKKHLKQVTHGMDWKTAILLVVGMIFYGLVIKWLGFIISSIIFLMFGFYVLGERRLKRMALAAIPLVIFLWFVMSSLLGVYIAPGELFYMLGIL</sequence>
<gene>
    <name evidence="3" type="ORF">SAMN05660420_02015</name>
</gene>
<dbReference type="STRING" id="37625.SAMN05660420_02015"/>
<organism evidence="3 4">
    <name type="scientific">Desulfuromusa kysingii</name>
    <dbReference type="NCBI Taxonomy" id="37625"/>
    <lineage>
        <taxon>Bacteria</taxon>
        <taxon>Pseudomonadati</taxon>
        <taxon>Thermodesulfobacteriota</taxon>
        <taxon>Desulfuromonadia</taxon>
        <taxon>Desulfuromonadales</taxon>
        <taxon>Geopsychrobacteraceae</taxon>
        <taxon>Desulfuromusa</taxon>
    </lineage>
</organism>
<feature type="transmembrane region" description="Helical" evidence="1">
    <location>
        <begin position="43"/>
        <end position="62"/>
    </location>
</feature>
<name>A0A1H4AWP6_9BACT</name>
<feature type="domain" description="DUF1468" evidence="2">
    <location>
        <begin position="7"/>
        <end position="146"/>
    </location>
</feature>
<keyword evidence="1" id="KW-0812">Transmembrane</keyword>
<keyword evidence="1" id="KW-0472">Membrane</keyword>
<dbReference type="Proteomes" id="UP000199409">
    <property type="component" value="Unassembled WGS sequence"/>
</dbReference>
<accession>A0A1H4AWP6</accession>
<keyword evidence="1" id="KW-1133">Transmembrane helix</keyword>
<proteinExistence type="predicted"/>
<dbReference type="Pfam" id="PF07331">
    <property type="entry name" value="TctB"/>
    <property type="match status" value="1"/>
</dbReference>
<dbReference type="InterPro" id="IPR009936">
    <property type="entry name" value="DUF1468"/>
</dbReference>